<evidence type="ECO:0000256" key="2">
    <source>
        <dbReference type="ARBA" id="ARBA00022532"/>
    </source>
</evidence>
<comment type="cofactor">
    <cofactor evidence="1">
        <name>thiamine diphosphate</name>
        <dbReference type="ChEBI" id="CHEBI:58937"/>
    </cofactor>
</comment>
<dbReference type="InterPro" id="IPR005475">
    <property type="entry name" value="Transketolase-like_Pyr-bd"/>
</dbReference>
<comment type="catalytic activity">
    <reaction evidence="5">
        <text>N(6)-[(R)-lipoyl]-L-lysyl-[protein] + 2-oxoglutarate + H(+) = N(6)-[(R)-S(8)-succinyldihydrolipoyl]-L-lysyl-[protein] + CO2</text>
        <dbReference type="Rhea" id="RHEA:12188"/>
        <dbReference type="Rhea" id="RHEA-COMP:10474"/>
        <dbReference type="Rhea" id="RHEA-COMP:20092"/>
        <dbReference type="ChEBI" id="CHEBI:15378"/>
        <dbReference type="ChEBI" id="CHEBI:16526"/>
        <dbReference type="ChEBI" id="CHEBI:16810"/>
        <dbReference type="ChEBI" id="CHEBI:83099"/>
        <dbReference type="ChEBI" id="CHEBI:83120"/>
        <dbReference type="EC" id="1.2.4.2"/>
    </reaction>
</comment>
<protein>
    <submittedName>
        <fullName evidence="8">Thiamine pyrophosphate-dependent enzyme</fullName>
    </submittedName>
</protein>
<evidence type="ECO:0000313" key="8">
    <source>
        <dbReference type="EMBL" id="MFF3571302.1"/>
    </source>
</evidence>
<keyword evidence="4" id="KW-0786">Thiamine pyrophosphate</keyword>
<dbReference type="InterPro" id="IPR029061">
    <property type="entry name" value="THDP-binding"/>
</dbReference>
<dbReference type="Pfam" id="PF02780">
    <property type="entry name" value="Transketolase_C"/>
    <property type="match status" value="1"/>
</dbReference>
<dbReference type="Pfam" id="PF00676">
    <property type="entry name" value="E1_dh"/>
    <property type="match status" value="1"/>
</dbReference>
<name>A0ABW6S4T1_9NOCA</name>
<dbReference type="Proteomes" id="UP001601992">
    <property type="component" value="Unassembled WGS sequence"/>
</dbReference>
<dbReference type="PANTHER" id="PTHR42980:SF1">
    <property type="entry name" value="2-OXOISOVALERATE DEHYDROGENASE SUBUNIT BETA, MITOCHONDRIAL"/>
    <property type="match status" value="1"/>
</dbReference>
<dbReference type="EMBL" id="JBIAQY010000009">
    <property type="protein sequence ID" value="MFF3571302.1"/>
    <property type="molecule type" value="Genomic_DNA"/>
</dbReference>
<keyword evidence="2" id="KW-0816">Tricarboxylic acid cycle</keyword>
<dbReference type="Gene3D" id="3.40.50.970">
    <property type="match status" value="2"/>
</dbReference>
<evidence type="ECO:0000313" key="9">
    <source>
        <dbReference type="Proteomes" id="UP001601992"/>
    </source>
</evidence>
<feature type="compositionally biased region" description="Basic and acidic residues" evidence="6">
    <location>
        <begin position="398"/>
        <end position="416"/>
    </location>
</feature>
<evidence type="ECO:0000256" key="6">
    <source>
        <dbReference type="SAM" id="MobiDB-lite"/>
    </source>
</evidence>
<feature type="region of interest" description="Disordered" evidence="6">
    <location>
        <begin position="383"/>
        <end position="437"/>
    </location>
</feature>
<keyword evidence="9" id="KW-1185">Reference proteome</keyword>
<dbReference type="InterPro" id="IPR033248">
    <property type="entry name" value="Transketolase_C"/>
</dbReference>
<dbReference type="SUPFAM" id="SSF52518">
    <property type="entry name" value="Thiamin diphosphate-binding fold (THDP-binding)"/>
    <property type="match status" value="2"/>
</dbReference>
<dbReference type="InterPro" id="IPR009014">
    <property type="entry name" value="Transketo_C/PFOR_II"/>
</dbReference>
<dbReference type="Pfam" id="PF02779">
    <property type="entry name" value="Transket_pyr"/>
    <property type="match status" value="1"/>
</dbReference>
<organism evidence="8 9">
    <name type="scientific">Nocardia jiangxiensis</name>
    <dbReference type="NCBI Taxonomy" id="282685"/>
    <lineage>
        <taxon>Bacteria</taxon>
        <taxon>Bacillati</taxon>
        <taxon>Actinomycetota</taxon>
        <taxon>Actinomycetes</taxon>
        <taxon>Mycobacteriales</taxon>
        <taxon>Nocardiaceae</taxon>
        <taxon>Nocardia</taxon>
    </lineage>
</organism>
<gene>
    <name evidence="8" type="ORF">ACFYXQ_26335</name>
</gene>
<dbReference type="Gene3D" id="3.40.50.920">
    <property type="match status" value="1"/>
</dbReference>
<comment type="caution">
    <text evidence="8">The sequence shown here is derived from an EMBL/GenBank/DDBJ whole genome shotgun (WGS) entry which is preliminary data.</text>
</comment>
<reference evidence="8 9" key="1">
    <citation type="submission" date="2024-10" db="EMBL/GenBank/DDBJ databases">
        <title>The Natural Products Discovery Center: Release of the First 8490 Sequenced Strains for Exploring Actinobacteria Biosynthetic Diversity.</title>
        <authorList>
            <person name="Kalkreuter E."/>
            <person name="Kautsar S.A."/>
            <person name="Yang D."/>
            <person name="Bader C.D."/>
            <person name="Teijaro C.N."/>
            <person name="Fluegel L."/>
            <person name="Davis C.M."/>
            <person name="Simpson J.R."/>
            <person name="Lauterbach L."/>
            <person name="Steele A.D."/>
            <person name="Gui C."/>
            <person name="Meng S."/>
            <person name="Li G."/>
            <person name="Viehrig K."/>
            <person name="Ye F."/>
            <person name="Su P."/>
            <person name="Kiefer A.F."/>
            <person name="Nichols A."/>
            <person name="Cepeda A.J."/>
            <person name="Yan W."/>
            <person name="Fan B."/>
            <person name="Jiang Y."/>
            <person name="Adhikari A."/>
            <person name="Zheng C.-J."/>
            <person name="Schuster L."/>
            <person name="Cowan T.M."/>
            <person name="Smanski M.J."/>
            <person name="Chevrette M.G."/>
            <person name="De Carvalho L.P.S."/>
            <person name="Shen B."/>
        </authorList>
    </citation>
    <scope>NUCLEOTIDE SEQUENCE [LARGE SCALE GENOMIC DNA]</scope>
    <source>
        <strain evidence="8 9">NPDC002593</strain>
    </source>
</reference>
<proteinExistence type="predicted"/>
<dbReference type="SUPFAM" id="SSF52922">
    <property type="entry name" value="TK C-terminal domain-like"/>
    <property type="match status" value="1"/>
</dbReference>
<feature type="domain" description="Transketolase-like pyrimidine-binding" evidence="7">
    <location>
        <begin position="440"/>
        <end position="621"/>
    </location>
</feature>
<evidence type="ECO:0000256" key="4">
    <source>
        <dbReference type="ARBA" id="ARBA00023052"/>
    </source>
</evidence>
<evidence type="ECO:0000256" key="5">
    <source>
        <dbReference type="ARBA" id="ARBA00051911"/>
    </source>
</evidence>
<evidence type="ECO:0000256" key="1">
    <source>
        <dbReference type="ARBA" id="ARBA00001964"/>
    </source>
</evidence>
<sequence length="773" mass="81809">MINEREAELDRRFRAAVAAARPGSPRAATESVLPGSPYTAGAVLELFEAQAISRQLDLAARALTAAGHGYYSIGSSGHEGNAALAAVLRPTDPALLHYRSGAFFVHRCRRIGGTDPIRDVLLGVVAAAADPISGGRHKVFGSKAAAILPQTSTIASHLPRAVGLAFALDRATRLGRFTPWPSDAVVLCTFGDASANHSTAAGAINTAVHTAHLQVPMPVLFVCEDNGIGLSVPTPPDWIARAYGTRPGLRYFEVDGSDTLAALTISAEAANWVRENRLPAFLRLRTTRLLGHAGSDVESAYRRAGDMAEELRRDPVTATARLLVSSGSIGAPELLARYDAIATEVAAVAAQVTGEPTLDSAAAVIAPLAPAHPDLVRADAVRTEPLPESAPPPGVRVFDARKHAPADSTKPDRVGDADDAEQSSEHAVPVENSPEEKPLTTLAQSINHTLAQLLERDGDLLVFGEDVGRKGGVYGVTKGLQRRFGARRVFDTLLDEQSILGTALGAGPAGFVPIPEIQYLAYLHNALDQIRGEAATQQFFSAGQYRNPMVVRIASYAYQKGFGGHFHNDNSVAALRDIPGVVIASPARPDDAAAMLRTCVAAARVDGRVCVFLEPIALYHTRDLHESGDDGWLATPEQESIDIGRARIHGDGTDLTIVTFANGLRMSLRAAQRLSQRGIHARVLDLRWLAPLPVEDILHHARATGRVLVADETRRTGGISESVCTALIDAGFTGSIARVTSADSFVPLGPATAHVLLDEATIEDAASSLVTAS</sequence>
<dbReference type="InterPro" id="IPR001017">
    <property type="entry name" value="DH_E1"/>
</dbReference>
<dbReference type="SMART" id="SM00861">
    <property type="entry name" value="Transket_pyr"/>
    <property type="match status" value="1"/>
</dbReference>
<evidence type="ECO:0000259" key="7">
    <source>
        <dbReference type="SMART" id="SM00861"/>
    </source>
</evidence>
<keyword evidence="3" id="KW-0560">Oxidoreductase</keyword>
<dbReference type="PANTHER" id="PTHR42980">
    <property type="entry name" value="2-OXOISOVALERATE DEHYDROGENASE SUBUNIT BETA-RELATED"/>
    <property type="match status" value="1"/>
</dbReference>
<dbReference type="RefSeq" id="WP_040824941.1">
    <property type="nucleotide sequence ID" value="NZ_JBIAQY010000009.1"/>
</dbReference>
<accession>A0ABW6S4T1</accession>
<evidence type="ECO:0000256" key="3">
    <source>
        <dbReference type="ARBA" id="ARBA00023002"/>
    </source>
</evidence>